<gene>
    <name evidence="2" type="primary">Qtrt1_0</name>
    <name evidence="2" type="ORF">CM83_99044</name>
</gene>
<feature type="coiled-coil region" evidence="1">
    <location>
        <begin position="34"/>
        <end position="61"/>
    </location>
</feature>
<keyword evidence="1" id="KW-0175">Coiled coil</keyword>
<sequence length="156" mass="17249">DHGLTNSVSCLAGSSWDWNGKFSLDVLQRSLIRQALLETELKMAEEKLKVAEGTIDKLSRELGTLAVAYGSASDAIRRVRVVLECVLSGKFADELRLFIHCNDRKIPDNQIALPSETALGKLASLARGLSKEYLVRFITRSLGHTCLEEILHLSLL</sequence>
<dbReference type="AlphaFoldDB" id="A0A0A9YET6"/>
<reference evidence="2" key="2">
    <citation type="submission" date="2014-07" db="EMBL/GenBank/DDBJ databases">
        <authorList>
            <person name="Hull J."/>
        </authorList>
    </citation>
    <scope>NUCLEOTIDE SEQUENCE</scope>
</reference>
<name>A0A0A9YET6_LYGHE</name>
<evidence type="ECO:0000313" key="2">
    <source>
        <dbReference type="EMBL" id="JAG30694.1"/>
    </source>
</evidence>
<organism evidence="2">
    <name type="scientific">Lygus hesperus</name>
    <name type="common">Western plant bug</name>
    <dbReference type="NCBI Taxonomy" id="30085"/>
    <lineage>
        <taxon>Eukaryota</taxon>
        <taxon>Metazoa</taxon>
        <taxon>Ecdysozoa</taxon>
        <taxon>Arthropoda</taxon>
        <taxon>Hexapoda</taxon>
        <taxon>Insecta</taxon>
        <taxon>Pterygota</taxon>
        <taxon>Neoptera</taxon>
        <taxon>Paraneoptera</taxon>
        <taxon>Hemiptera</taxon>
        <taxon>Heteroptera</taxon>
        <taxon>Panheteroptera</taxon>
        <taxon>Cimicomorpha</taxon>
        <taxon>Miridae</taxon>
        <taxon>Mirini</taxon>
        <taxon>Lygus</taxon>
    </lineage>
</organism>
<dbReference type="GO" id="GO:0016740">
    <property type="term" value="F:transferase activity"/>
    <property type="evidence" value="ECO:0007669"/>
    <property type="project" value="UniProtKB-KW"/>
</dbReference>
<evidence type="ECO:0000256" key="1">
    <source>
        <dbReference type="SAM" id="Coils"/>
    </source>
</evidence>
<accession>A0A0A9YET6</accession>
<protein>
    <submittedName>
        <fullName evidence="2">Queuine tRNA-ribosyltransferase</fullName>
    </submittedName>
</protein>
<proteinExistence type="predicted"/>
<keyword evidence="2" id="KW-0808">Transferase</keyword>
<reference evidence="2" key="1">
    <citation type="journal article" date="2014" name="PLoS ONE">
        <title>Transcriptome-Based Identification of ABC Transporters in the Western Tarnished Plant Bug Lygus hesperus.</title>
        <authorList>
            <person name="Hull J.J."/>
            <person name="Chaney K."/>
            <person name="Geib S.M."/>
            <person name="Fabrick J.A."/>
            <person name="Brent C.S."/>
            <person name="Walsh D."/>
            <person name="Lavine L.C."/>
        </authorList>
    </citation>
    <scope>NUCLEOTIDE SEQUENCE</scope>
</reference>
<feature type="non-terminal residue" evidence="2">
    <location>
        <position position="1"/>
    </location>
</feature>
<dbReference type="EMBL" id="GBHO01012910">
    <property type="protein sequence ID" value="JAG30694.1"/>
    <property type="molecule type" value="Transcribed_RNA"/>
</dbReference>